<evidence type="ECO:0000313" key="2">
    <source>
        <dbReference type="EMBL" id="KAI6781753.1"/>
    </source>
</evidence>
<comment type="caution">
    <text evidence="2">The sequence shown here is derived from an EMBL/GenBank/DDBJ whole genome shotgun (WGS) entry which is preliminary data.</text>
</comment>
<organism evidence="2 3">
    <name type="scientific">Emericellopsis cladophorae</name>
    <dbReference type="NCBI Taxonomy" id="2686198"/>
    <lineage>
        <taxon>Eukaryota</taxon>
        <taxon>Fungi</taxon>
        <taxon>Dikarya</taxon>
        <taxon>Ascomycota</taxon>
        <taxon>Pezizomycotina</taxon>
        <taxon>Sordariomycetes</taxon>
        <taxon>Hypocreomycetidae</taxon>
        <taxon>Hypocreales</taxon>
        <taxon>Bionectriaceae</taxon>
        <taxon>Emericellopsis</taxon>
    </lineage>
</organism>
<evidence type="ECO:0000259" key="1">
    <source>
        <dbReference type="Pfam" id="PF20150"/>
    </source>
</evidence>
<dbReference type="EMBL" id="JAGIXG020000018">
    <property type="protein sequence ID" value="KAI6781753.1"/>
    <property type="molecule type" value="Genomic_DNA"/>
</dbReference>
<protein>
    <recommendedName>
        <fullName evidence="1">2EXR domain-containing protein</fullName>
    </recommendedName>
</protein>
<dbReference type="GeneID" id="75831405"/>
<feature type="domain" description="2EXR" evidence="1">
    <location>
        <begin position="2"/>
        <end position="71"/>
    </location>
</feature>
<evidence type="ECO:0000313" key="3">
    <source>
        <dbReference type="Proteomes" id="UP001055219"/>
    </source>
</evidence>
<accession>A0A9P9Y1B1</accession>
<sequence>MFTLFPQLPTEIRLQIWREASLSSIRVPRNAVVPFDFRWYFATQGGDPLIKVQCTSPWAIHVVNHEAQAVTQELAAGLGLTWETVQPYKYPILTRDFLPEEDLVYLPRHGVMRTLLPDILTLAQQNDDTHWVNRSLSRIRHLLLPAFTAYYSIEMIVRAIEDMPNMERVYVAWGVLPEIFWRETEQLPDHPWGQEYNAALEIDVQPQWTLKYLPPVPADYVVPDEDDEDEAMPAEGDVEVEMVIDDEISDKRWVEKGSLWEWTSEMSDAINFLELGDNFTSRFTNDEGEVTLDIVPVTVVVDGDTVPDLAGGGGGGHAWYWYR</sequence>
<keyword evidence="3" id="KW-1185">Reference proteome</keyword>
<dbReference type="OrthoDB" id="4927692at2759"/>
<gene>
    <name evidence="2" type="ORF">J7T54_004919</name>
</gene>
<name>A0A9P9Y1B1_9HYPO</name>
<dbReference type="InterPro" id="IPR045518">
    <property type="entry name" value="2EXR"/>
</dbReference>
<dbReference type="AlphaFoldDB" id="A0A9P9Y1B1"/>
<reference evidence="2" key="1">
    <citation type="journal article" date="2021" name="J Fungi (Basel)">
        <title>Genomic and Metabolomic Analyses of the Marine Fungus Emericellopsis cladophorae: Insights into Saltwater Adaptability Mechanisms and Its Biosynthetic Potential.</title>
        <authorList>
            <person name="Goncalves M.F.M."/>
            <person name="Hilario S."/>
            <person name="Van de Peer Y."/>
            <person name="Esteves A.C."/>
            <person name="Alves A."/>
        </authorList>
    </citation>
    <scope>NUCLEOTIDE SEQUENCE</scope>
    <source>
        <strain evidence="2">MUM 19.33</strain>
    </source>
</reference>
<dbReference type="Proteomes" id="UP001055219">
    <property type="component" value="Unassembled WGS sequence"/>
</dbReference>
<reference evidence="2" key="2">
    <citation type="submission" date="2022-07" db="EMBL/GenBank/DDBJ databases">
        <authorList>
            <person name="Goncalves M.F.M."/>
            <person name="Hilario S."/>
            <person name="Van De Peer Y."/>
            <person name="Esteves A.C."/>
            <person name="Alves A."/>
        </authorList>
    </citation>
    <scope>NUCLEOTIDE SEQUENCE</scope>
    <source>
        <strain evidence="2">MUM 19.33</strain>
    </source>
</reference>
<dbReference type="RefSeq" id="XP_051362609.1">
    <property type="nucleotide sequence ID" value="XM_051505957.1"/>
</dbReference>
<dbReference type="Pfam" id="PF20150">
    <property type="entry name" value="2EXR"/>
    <property type="match status" value="1"/>
</dbReference>
<proteinExistence type="predicted"/>